<evidence type="ECO:0000313" key="2">
    <source>
        <dbReference type="Proteomes" id="UP000256964"/>
    </source>
</evidence>
<dbReference type="AlphaFoldDB" id="A0A371D7Y9"/>
<reference evidence="1 2" key="1">
    <citation type="journal article" date="2018" name="Biotechnol. Biofuels">
        <title>Integrative visual omics of the white-rot fungus Polyporus brumalis exposes the biotechnological potential of its oxidative enzymes for delignifying raw plant biomass.</title>
        <authorList>
            <person name="Miyauchi S."/>
            <person name="Rancon A."/>
            <person name="Drula E."/>
            <person name="Hage H."/>
            <person name="Chaduli D."/>
            <person name="Favel A."/>
            <person name="Grisel S."/>
            <person name="Henrissat B."/>
            <person name="Herpoel-Gimbert I."/>
            <person name="Ruiz-Duenas F.J."/>
            <person name="Chevret D."/>
            <person name="Hainaut M."/>
            <person name="Lin J."/>
            <person name="Wang M."/>
            <person name="Pangilinan J."/>
            <person name="Lipzen A."/>
            <person name="Lesage-Meessen L."/>
            <person name="Navarro D."/>
            <person name="Riley R."/>
            <person name="Grigoriev I.V."/>
            <person name="Zhou S."/>
            <person name="Raouche S."/>
            <person name="Rosso M.N."/>
        </authorList>
    </citation>
    <scope>NUCLEOTIDE SEQUENCE [LARGE SCALE GENOMIC DNA]</scope>
    <source>
        <strain evidence="1 2">BRFM 1820</strain>
    </source>
</reference>
<sequence length="173" mass="19289">MRVEDTRWAASTLSSSVALGDMNGRLSAVSEVEMDSISSQRGVLYVVRYAPDSLCPATPFPKYSFQLEWPPHLPTYGFQSALVSCQAELERGRGCCISDRTTSKGGVTVYGSHEFNLLLPVLQHRHRGAGYFRLRTTLLPPDRHPDSAHRLNVQFDVHCPGIASRRVRQSCLQ</sequence>
<accession>A0A371D7Y9</accession>
<proteinExistence type="predicted"/>
<dbReference type="EMBL" id="KZ857410">
    <property type="protein sequence ID" value="RDX48630.1"/>
    <property type="molecule type" value="Genomic_DNA"/>
</dbReference>
<organism evidence="1 2">
    <name type="scientific">Lentinus brumalis</name>
    <dbReference type="NCBI Taxonomy" id="2498619"/>
    <lineage>
        <taxon>Eukaryota</taxon>
        <taxon>Fungi</taxon>
        <taxon>Dikarya</taxon>
        <taxon>Basidiomycota</taxon>
        <taxon>Agaricomycotina</taxon>
        <taxon>Agaricomycetes</taxon>
        <taxon>Polyporales</taxon>
        <taxon>Polyporaceae</taxon>
        <taxon>Lentinus</taxon>
    </lineage>
</organism>
<keyword evidence="2" id="KW-1185">Reference proteome</keyword>
<name>A0A371D7Y9_9APHY</name>
<evidence type="ECO:0000313" key="1">
    <source>
        <dbReference type="EMBL" id="RDX48630.1"/>
    </source>
</evidence>
<gene>
    <name evidence="1" type="ORF">OH76DRAFT_644834</name>
</gene>
<protein>
    <submittedName>
        <fullName evidence="1">Uncharacterized protein</fullName>
    </submittedName>
</protein>
<dbReference type="Proteomes" id="UP000256964">
    <property type="component" value="Unassembled WGS sequence"/>
</dbReference>